<dbReference type="EMBL" id="CWQY01000002">
    <property type="protein sequence ID" value="CSC06031.1"/>
    <property type="molecule type" value="Genomic_DNA"/>
</dbReference>
<dbReference type="AlphaFoldDB" id="A0A656AZ50"/>
<sequence>MFIARVGVIVSNEFPVNVLQTVGQDVPDDPKQEADGQRRRNPNKRAQDIVFEHTRLFQFYAIHRHYLAFSRFKYSNAPFSIMMNTSSTTPVA</sequence>
<evidence type="ECO:0000256" key="1">
    <source>
        <dbReference type="SAM" id="MobiDB-lite"/>
    </source>
</evidence>
<gene>
    <name evidence="2" type="ORF">ERS013200_00445</name>
</gene>
<reference evidence="2 3" key="1">
    <citation type="submission" date="2015-07" db="EMBL/GenBank/DDBJ databases">
        <authorList>
            <consortium name="Pathogen Informatics"/>
        </authorList>
    </citation>
    <scope>NUCLEOTIDE SEQUENCE [LARGE SCALE GENOMIC DNA]</scope>
    <source>
        <strain evidence="2 3">A316</strain>
    </source>
</reference>
<evidence type="ECO:0000313" key="3">
    <source>
        <dbReference type="Proteomes" id="UP000041770"/>
    </source>
</evidence>
<accession>A0A656AZ50</accession>
<evidence type="ECO:0000313" key="2">
    <source>
        <dbReference type="EMBL" id="CSC06031.1"/>
    </source>
</evidence>
<name>A0A656AZ50_VIBCL</name>
<feature type="region of interest" description="Disordered" evidence="1">
    <location>
        <begin position="22"/>
        <end position="46"/>
    </location>
</feature>
<proteinExistence type="predicted"/>
<feature type="compositionally biased region" description="Basic and acidic residues" evidence="1">
    <location>
        <begin position="28"/>
        <end position="38"/>
    </location>
</feature>
<organism evidence="2 3">
    <name type="scientific">Vibrio cholerae</name>
    <dbReference type="NCBI Taxonomy" id="666"/>
    <lineage>
        <taxon>Bacteria</taxon>
        <taxon>Pseudomonadati</taxon>
        <taxon>Pseudomonadota</taxon>
        <taxon>Gammaproteobacteria</taxon>
        <taxon>Vibrionales</taxon>
        <taxon>Vibrionaceae</taxon>
        <taxon>Vibrio</taxon>
    </lineage>
</organism>
<dbReference type="Proteomes" id="UP000041770">
    <property type="component" value="Unassembled WGS sequence"/>
</dbReference>
<protein>
    <submittedName>
        <fullName evidence="2">Uncharacterized protein</fullName>
    </submittedName>
</protein>